<accession>A0ABR2JZ04</accession>
<feature type="transmembrane region" description="Helical" evidence="5">
    <location>
        <begin position="163"/>
        <end position="184"/>
    </location>
</feature>
<evidence type="ECO:0000313" key="7">
    <source>
        <dbReference type="EMBL" id="KAK8883932.1"/>
    </source>
</evidence>
<keyword evidence="8" id="KW-1185">Reference proteome</keyword>
<feature type="transmembrane region" description="Helical" evidence="5">
    <location>
        <begin position="300"/>
        <end position="319"/>
    </location>
</feature>
<evidence type="ECO:0000256" key="3">
    <source>
        <dbReference type="ARBA" id="ARBA00022989"/>
    </source>
</evidence>
<dbReference type="InterPro" id="IPR050549">
    <property type="entry name" value="MFS_Trehalose_Transporter"/>
</dbReference>
<evidence type="ECO:0000313" key="8">
    <source>
        <dbReference type="Proteomes" id="UP001470230"/>
    </source>
</evidence>
<dbReference type="PANTHER" id="PTHR48021:SF1">
    <property type="entry name" value="GH07001P-RELATED"/>
    <property type="match status" value="1"/>
</dbReference>
<feature type="transmembrane region" description="Helical" evidence="5">
    <location>
        <begin position="7"/>
        <end position="30"/>
    </location>
</feature>
<organism evidence="7 8">
    <name type="scientific">Tritrichomonas musculus</name>
    <dbReference type="NCBI Taxonomy" id="1915356"/>
    <lineage>
        <taxon>Eukaryota</taxon>
        <taxon>Metamonada</taxon>
        <taxon>Parabasalia</taxon>
        <taxon>Tritrichomonadida</taxon>
        <taxon>Tritrichomonadidae</taxon>
        <taxon>Tritrichomonas</taxon>
    </lineage>
</organism>
<keyword evidence="3 5" id="KW-1133">Transmembrane helix</keyword>
<gene>
    <name evidence="7" type="ORF">M9Y10_043034</name>
</gene>
<keyword evidence="2 5" id="KW-0812">Transmembrane</keyword>
<evidence type="ECO:0000256" key="1">
    <source>
        <dbReference type="ARBA" id="ARBA00004141"/>
    </source>
</evidence>
<feature type="transmembrane region" description="Helical" evidence="5">
    <location>
        <begin position="204"/>
        <end position="227"/>
    </location>
</feature>
<dbReference type="Gene3D" id="1.20.1250.20">
    <property type="entry name" value="MFS general substrate transporter like domains"/>
    <property type="match status" value="2"/>
</dbReference>
<feature type="transmembrane region" description="Helical" evidence="5">
    <location>
        <begin position="272"/>
        <end position="288"/>
    </location>
</feature>
<sequence length="400" mass="45851">MVCSRNISYILIILSFPFQFAFHLCFFTYGVTDIQENWDFTKVSQPQLKAANLITKYSSAASSIVFIFVSYKVKKRRFLMSLLYIISGILWLIYMLINDSNLWLSILLRFLNGAALGFFQSAAMSYMMHFTEEKLYGFHGSLIEVAITLSISSLNVLFDLFHWKIVCVILSVQSFIFAGLIWLIPEYRVIPKTLSRQYIYKQPFLGNVFIMVAIMTIQLFSGISFMIDNSPRLLKGIGVEMGSYIQLAFSNFISCVSAFISAFIIDAVGVRYMWAFSSFGTVISLLIYDITLKIECPKWVGVLGVFLYFLFFGLGAGTVPWMLSGLLFPESLMIESAALLTFTNRFMDIWFDYFLSWTTKKLGEFGSVALDALVSFFGIWFGLFFIPNLKKYYREDITVF</sequence>
<dbReference type="InterPro" id="IPR005828">
    <property type="entry name" value="MFS_sugar_transport-like"/>
</dbReference>
<feature type="transmembrane region" description="Helical" evidence="5">
    <location>
        <begin position="78"/>
        <end position="97"/>
    </location>
</feature>
<proteinExistence type="predicted"/>
<reference evidence="7 8" key="1">
    <citation type="submission" date="2024-04" db="EMBL/GenBank/DDBJ databases">
        <title>Tritrichomonas musculus Genome.</title>
        <authorList>
            <person name="Alves-Ferreira E."/>
            <person name="Grigg M."/>
            <person name="Lorenzi H."/>
            <person name="Galac M."/>
        </authorList>
    </citation>
    <scope>NUCLEOTIDE SEQUENCE [LARGE SCALE GENOMIC DNA]</scope>
    <source>
        <strain evidence="7 8">EAF2021</strain>
    </source>
</reference>
<evidence type="ECO:0000256" key="2">
    <source>
        <dbReference type="ARBA" id="ARBA00022692"/>
    </source>
</evidence>
<dbReference type="PROSITE" id="PS50850">
    <property type="entry name" value="MFS"/>
    <property type="match status" value="1"/>
</dbReference>
<comment type="caution">
    <text evidence="7">The sequence shown here is derived from an EMBL/GenBank/DDBJ whole genome shotgun (WGS) entry which is preliminary data.</text>
</comment>
<name>A0ABR2JZ04_9EUKA</name>
<evidence type="ECO:0000256" key="5">
    <source>
        <dbReference type="SAM" id="Phobius"/>
    </source>
</evidence>
<comment type="subcellular location">
    <subcellularLocation>
        <location evidence="1">Membrane</location>
        <topology evidence="1">Multi-pass membrane protein</topology>
    </subcellularLocation>
</comment>
<dbReference type="InterPro" id="IPR020846">
    <property type="entry name" value="MFS_dom"/>
</dbReference>
<evidence type="ECO:0000256" key="4">
    <source>
        <dbReference type="ARBA" id="ARBA00023136"/>
    </source>
</evidence>
<feature type="transmembrane region" description="Helical" evidence="5">
    <location>
        <begin position="50"/>
        <end position="71"/>
    </location>
</feature>
<dbReference type="EMBL" id="JAPFFF010000008">
    <property type="protein sequence ID" value="KAK8883932.1"/>
    <property type="molecule type" value="Genomic_DNA"/>
</dbReference>
<feature type="transmembrane region" description="Helical" evidence="5">
    <location>
        <begin position="135"/>
        <end position="157"/>
    </location>
</feature>
<evidence type="ECO:0000259" key="6">
    <source>
        <dbReference type="PROSITE" id="PS50850"/>
    </source>
</evidence>
<dbReference type="PANTHER" id="PTHR48021">
    <property type="match status" value="1"/>
</dbReference>
<feature type="transmembrane region" description="Helical" evidence="5">
    <location>
        <begin position="247"/>
        <end position="265"/>
    </location>
</feature>
<dbReference type="SUPFAM" id="SSF103473">
    <property type="entry name" value="MFS general substrate transporter"/>
    <property type="match status" value="1"/>
</dbReference>
<feature type="domain" description="Major facilitator superfamily (MFS) profile" evidence="6">
    <location>
        <begin position="9"/>
        <end position="390"/>
    </location>
</feature>
<dbReference type="Pfam" id="PF00083">
    <property type="entry name" value="Sugar_tr"/>
    <property type="match status" value="1"/>
</dbReference>
<feature type="transmembrane region" description="Helical" evidence="5">
    <location>
        <begin position="367"/>
        <end position="386"/>
    </location>
</feature>
<dbReference type="InterPro" id="IPR036259">
    <property type="entry name" value="MFS_trans_sf"/>
</dbReference>
<protein>
    <recommendedName>
        <fullName evidence="6">Major facilitator superfamily (MFS) profile domain-containing protein</fullName>
    </recommendedName>
</protein>
<dbReference type="Proteomes" id="UP001470230">
    <property type="component" value="Unassembled WGS sequence"/>
</dbReference>
<keyword evidence="4 5" id="KW-0472">Membrane</keyword>